<organism evidence="1 2">
    <name type="scientific">Bradyrhizobium oligotrophicum S58</name>
    <dbReference type="NCBI Taxonomy" id="1245469"/>
    <lineage>
        <taxon>Bacteria</taxon>
        <taxon>Pseudomonadati</taxon>
        <taxon>Pseudomonadota</taxon>
        <taxon>Alphaproteobacteria</taxon>
        <taxon>Hyphomicrobiales</taxon>
        <taxon>Nitrobacteraceae</taxon>
        <taxon>Bradyrhizobium</taxon>
    </lineage>
</organism>
<dbReference type="EMBL" id="AP012603">
    <property type="protein sequence ID" value="BAM86836.1"/>
    <property type="molecule type" value="Genomic_DNA"/>
</dbReference>
<dbReference type="STRING" id="1245469.S58_08250"/>
<dbReference type="AlphaFoldDB" id="M4Z2B1"/>
<dbReference type="InterPro" id="IPR021295">
    <property type="entry name" value="DUF2867"/>
</dbReference>
<gene>
    <name evidence="1" type="ORF">S58_08250</name>
</gene>
<reference evidence="1 2" key="1">
    <citation type="journal article" date="2013" name="Appl. Environ. Microbiol.">
        <title>Genome analysis suggests that the soil oligotrophic bacterium Agromonas oligotrophica (Bradyrhizobium oligotrophicum) is a nitrogen-fixing symbiont of Aeschynomene indica.</title>
        <authorList>
            <person name="Okubo T."/>
            <person name="Fukushima S."/>
            <person name="Itakura M."/>
            <person name="Oshima K."/>
            <person name="Longtonglang A."/>
            <person name="Teaumroong N."/>
            <person name="Mitsui H."/>
            <person name="Hattori M."/>
            <person name="Hattori R."/>
            <person name="Hattori T."/>
            <person name="Minamisawa K."/>
        </authorList>
    </citation>
    <scope>NUCLEOTIDE SEQUENCE [LARGE SCALE GENOMIC DNA]</scope>
    <source>
        <strain evidence="1 2">S58</strain>
    </source>
</reference>
<accession>M4Z2B1</accession>
<dbReference type="eggNOG" id="ENOG5032YG3">
    <property type="taxonomic scope" value="Bacteria"/>
</dbReference>
<evidence type="ECO:0008006" key="3">
    <source>
        <dbReference type="Google" id="ProtNLM"/>
    </source>
</evidence>
<evidence type="ECO:0000313" key="1">
    <source>
        <dbReference type="EMBL" id="BAM86836.1"/>
    </source>
</evidence>
<name>M4Z2B1_9BRAD</name>
<keyword evidence="2" id="KW-1185">Reference proteome</keyword>
<dbReference type="RefSeq" id="WP_015663971.1">
    <property type="nucleotide sequence ID" value="NC_020453.1"/>
</dbReference>
<dbReference type="OrthoDB" id="7058586at2"/>
<sequence length="169" mass="17947">MTKARAVPMPSNSVLAPLYAGADLLDAFAIQLPPAASDDLEVLARAALERQAWWIRALTRIRDVVMATVGIKSSHAVGLAAAARGPVIGFFPVLSKSATELVVGADDRHLDFRVTIQLLAGAANGRELVAGTVVHCHNPLGRIYLTAIAPFHRVIVRASLEQAARATKI</sequence>
<proteinExistence type="predicted"/>
<dbReference type="GeneID" id="301814817"/>
<dbReference type="HOGENOM" id="CLU_116730_1_0_5"/>
<evidence type="ECO:0000313" key="2">
    <source>
        <dbReference type="Proteomes" id="UP000011841"/>
    </source>
</evidence>
<dbReference type="Pfam" id="PF11066">
    <property type="entry name" value="DUF2867"/>
    <property type="match status" value="1"/>
</dbReference>
<dbReference type="PATRIC" id="fig|1245469.3.peg.844"/>
<dbReference type="Proteomes" id="UP000011841">
    <property type="component" value="Chromosome"/>
</dbReference>
<dbReference type="KEGG" id="aol:S58_08250"/>
<protein>
    <recommendedName>
        <fullName evidence="3">DUF2867 domain-containing protein</fullName>
    </recommendedName>
</protein>